<dbReference type="EMBL" id="CP050292">
    <property type="protein sequence ID" value="QND69796.1"/>
    <property type="molecule type" value="Genomic_DNA"/>
</dbReference>
<organism evidence="2 3">
    <name type="scientific">Tardiphaga robiniae</name>
    <dbReference type="NCBI Taxonomy" id="943830"/>
    <lineage>
        <taxon>Bacteria</taxon>
        <taxon>Pseudomonadati</taxon>
        <taxon>Pseudomonadota</taxon>
        <taxon>Alphaproteobacteria</taxon>
        <taxon>Hyphomicrobiales</taxon>
        <taxon>Nitrobacteraceae</taxon>
        <taxon>Tardiphaga</taxon>
    </lineage>
</organism>
<dbReference type="RefSeq" id="WP_184511603.1">
    <property type="nucleotide sequence ID" value="NZ_CP050292.1"/>
</dbReference>
<dbReference type="KEGG" id="trb:HB776_16630"/>
<evidence type="ECO:0000313" key="2">
    <source>
        <dbReference type="EMBL" id="QND69796.1"/>
    </source>
</evidence>
<proteinExistence type="predicted"/>
<feature type="region of interest" description="Disordered" evidence="1">
    <location>
        <begin position="53"/>
        <end position="73"/>
    </location>
</feature>
<name>A0A7G6TSR4_9BRAD</name>
<feature type="compositionally biased region" description="Basic and acidic residues" evidence="1">
    <location>
        <begin position="62"/>
        <end position="73"/>
    </location>
</feature>
<evidence type="ECO:0000256" key="1">
    <source>
        <dbReference type="SAM" id="MobiDB-lite"/>
    </source>
</evidence>
<dbReference type="Proteomes" id="UP000515291">
    <property type="component" value="Chromosome"/>
</dbReference>
<sequence length="73" mass="8089">MMPLIRPWSAEESEKLKAMAEAGASPIKIAAAMKRNVQAVRRQANRLGISLPTTRETRKRQRALEAEATRSSA</sequence>
<accession>A0A7G6TSR4</accession>
<evidence type="ECO:0000313" key="3">
    <source>
        <dbReference type="Proteomes" id="UP000515291"/>
    </source>
</evidence>
<gene>
    <name evidence="2" type="ORF">HB776_16630</name>
</gene>
<protein>
    <recommendedName>
        <fullName evidence="4">GcrA cell cycle regulator</fullName>
    </recommendedName>
</protein>
<evidence type="ECO:0008006" key="4">
    <source>
        <dbReference type="Google" id="ProtNLM"/>
    </source>
</evidence>
<reference evidence="3" key="1">
    <citation type="journal article" date="2020" name="Mol. Plant Microbe">
        <title>Rhizobial microsymbionts of the narrowly endemic Oxytropis species growing in Kamchatka are characterized by significant genetic diversity and possess a set of genes that are associated with T3SS and T6SS secretion systems and can affect the development of symbiosis.</title>
        <authorList>
            <person name="Safronova V."/>
            <person name="Guro P."/>
            <person name="Sazanova A."/>
            <person name="Kuznetsova I."/>
            <person name="Belimov A."/>
            <person name="Yakubov V."/>
            <person name="Chirak E."/>
            <person name="Afonin A."/>
            <person name="Gogolev Y."/>
            <person name="Andronov E."/>
            <person name="Tikhonovich I."/>
        </authorList>
    </citation>
    <scope>NUCLEOTIDE SEQUENCE [LARGE SCALE GENOMIC DNA]</scope>
    <source>
        <strain evidence="3">581</strain>
    </source>
</reference>
<dbReference type="AlphaFoldDB" id="A0A7G6TSR4"/>